<evidence type="ECO:0000259" key="4">
    <source>
        <dbReference type="Pfam" id="PF20772"/>
    </source>
</evidence>
<dbReference type="AlphaFoldDB" id="A0A8H7PBI3"/>
<feature type="domain" description="TACO1/YebC-like N-terminal" evidence="4">
    <location>
        <begin position="85"/>
        <end position="134"/>
    </location>
</feature>
<accession>A0A8H7PBI3</accession>
<dbReference type="EMBL" id="JADOXO010000003">
    <property type="protein sequence ID" value="KAF9821711.1"/>
    <property type="molecule type" value="Genomic_DNA"/>
</dbReference>
<dbReference type="PANTHER" id="PTHR12532">
    <property type="entry name" value="TRANSLATIONAL ACTIVATOR OF CYTOCHROME C OXIDASE 1"/>
    <property type="match status" value="1"/>
</dbReference>
<dbReference type="PANTHER" id="PTHR12532:SF0">
    <property type="entry name" value="TRANSLATIONAL ACTIVATOR OF CYTOCHROME C OXIDASE 1"/>
    <property type="match status" value="1"/>
</dbReference>
<dbReference type="GO" id="GO:0005739">
    <property type="term" value="C:mitochondrion"/>
    <property type="evidence" value="ECO:0007669"/>
    <property type="project" value="TreeGrafter"/>
</dbReference>
<dbReference type="InterPro" id="IPR026564">
    <property type="entry name" value="Transcrip_reg_TACO1-like_dom3"/>
</dbReference>
<reference evidence="5" key="1">
    <citation type="submission" date="2020-11" db="EMBL/GenBank/DDBJ databases">
        <authorList>
            <person name="Koelle M."/>
            <person name="Horta M.A.C."/>
            <person name="Nowrousian M."/>
            <person name="Ohm R.A."/>
            <person name="Benz P."/>
            <person name="Pilgard A."/>
        </authorList>
    </citation>
    <scope>NUCLEOTIDE SEQUENCE</scope>
    <source>
        <strain evidence="5">FPRL280</strain>
    </source>
</reference>
<comment type="similarity">
    <text evidence="1">Belongs to the TACO1 family.</text>
</comment>
<proteinExistence type="inferred from homology"/>
<dbReference type="Proteomes" id="UP000639403">
    <property type="component" value="Unassembled WGS sequence"/>
</dbReference>
<evidence type="ECO:0000313" key="5">
    <source>
        <dbReference type="EMBL" id="KAF9821711.1"/>
    </source>
</evidence>
<dbReference type="Gene3D" id="1.10.10.200">
    <property type="match status" value="1"/>
</dbReference>
<evidence type="ECO:0000256" key="1">
    <source>
        <dbReference type="ARBA" id="ARBA00008724"/>
    </source>
</evidence>
<dbReference type="InterPro" id="IPR049083">
    <property type="entry name" value="TACO1_YebC_N"/>
</dbReference>
<name>A0A8H7PBI3_9APHY</name>
<dbReference type="Pfam" id="PF01709">
    <property type="entry name" value="Transcrip_reg"/>
    <property type="match status" value="1"/>
</dbReference>
<feature type="domain" description="TACO1/YebC-like second and third" evidence="3">
    <location>
        <begin position="142"/>
        <end position="303"/>
    </location>
</feature>
<dbReference type="InterPro" id="IPR048300">
    <property type="entry name" value="TACO1_YebC-like_2nd/3rd_dom"/>
</dbReference>
<dbReference type="Pfam" id="PF20772">
    <property type="entry name" value="TACO1_YebC_N"/>
    <property type="match status" value="1"/>
</dbReference>
<evidence type="ECO:0000259" key="3">
    <source>
        <dbReference type="Pfam" id="PF01709"/>
    </source>
</evidence>
<dbReference type="InterPro" id="IPR002876">
    <property type="entry name" value="Transcrip_reg_TACO1-like"/>
</dbReference>
<reference evidence="5" key="2">
    <citation type="journal article" name="Front. Microbiol.">
        <title>Degradative Capacity of Two Strains of Rhodonia placenta: From Phenotype to Genotype.</title>
        <authorList>
            <person name="Kolle M."/>
            <person name="Horta M.A.C."/>
            <person name="Nowrousian M."/>
            <person name="Ohm R.A."/>
            <person name="Benz J.P."/>
            <person name="Pilgard A."/>
        </authorList>
    </citation>
    <scope>NUCLEOTIDE SEQUENCE</scope>
    <source>
        <strain evidence="5">FPRL280</strain>
    </source>
</reference>
<comment type="caution">
    <text evidence="5">The sequence shown here is derived from an EMBL/GenBank/DDBJ whole genome shotgun (WGS) entry which is preliminary data.</text>
</comment>
<evidence type="ECO:0000256" key="2">
    <source>
        <dbReference type="SAM" id="MobiDB-lite"/>
    </source>
</evidence>
<dbReference type="Gene3D" id="3.30.70.980">
    <property type="match status" value="2"/>
</dbReference>
<feature type="region of interest" description="Disordered" evidence="2">
    <location>
        <begin position="1"/>
        <end position="25"/>
    </location>
</feature>
<evidence type="ECO:0000313" key="6">
    <source>
        <dbReference type="Proteomes" id="UP000639403"/>
    </source>
</evidence>
<dbReference type="InterPro" id="IPR017856">
    <property type="entry name" value="Integrase-like_N"/>
</dbReference>
<protein>
    <recommendedName>
        <fullName evidence="7">YebC-like protein</fullName>
    </recommendedName>
</protein>
<gene>
    <name evidence="5" type="ORF">IEO21_00557</name>
</gene>
<organism evidence="5 6">
    <name type="scientific">Rhodonia placenta</name>
    <dbReference type="NCBI Taxonomy" id="104341"/>
    <lineage>
        <taxon>Eukaryota</taxon>
        <taxon>Fungi</taxon>
        <taxon>Dikarya</taxon>
        <taxon>Basidiomycota</taxon>
        <taxon>Agaricomycotina</taxon>
        <taxon>Agaricomycetes</taxon>
        <taxon>Polyporales</taxon>
        <taxon>Adustoporiaceae</taxon>
        <taxon>Rhodonia</taxon>
    </lineage>
</organism>
<dbReference type="InterPro" id="IPR029072">
    <property type="entry name" value="YebC-like"/>
</dbReference>
<evidence type="ECO:0008006" key="7">
    <source>
        <dbReference type="Google" id="ProtNLM"/>
    </source>
</evidence>
<sequence length="307" mass="33719">MAAGALSHRVAQKISTHRSTQESRRNAQWFMNPRLANVAMSNSFPTIWSKIKEKKGANDSRKGALYSKAHRVSVVPQSYTMPFVTLQQDIVIAVRTGGSVDPEQNTTLAAVMKRCRSQGVPNDNIESALKKIAGAKDRGDQHLTYEVMAPGSIGLIIECLSDNINRTMHAVRNLVTGHGARIAPVKFLFSRKGSVKVALDKQDGFENKLDSLIEHMLDSGAEDFKETAANDTEVEMEFLCQPQDLAQVTAAASGSGLCRDLLASELVYSPVEEGEAIDEDTTQKLAELVQELEDHDDVLRVWTTHSI</sequence>
<dbReference type="SUPFAM" id="SSF75625">
    <property type="entry name" value="YebC-like"/>
    <property type="match status" value="1"/>
</dbReference>